<dbReference type="AlphaFoldDB" id="A0A4Q2IVE1"/>
<dbReference type="GO" id="GO:0016747">
    <property type="term" value="F:acyltransferase activity, transferring groups other than amino-acyl groups"/>
    <property type="evidence" value="ECO:0007669"/>
    <property type="project" value="InterPro"/>
</dbReference>
<evidence type="ECO:0000313" key="3">
    <source>
        <dbReference type="Proteomes" id="UP000292347"/>
    </source>
</evidence>
<dbReference type="PANTHER" id="PTHR23028">
    <property type="entry name" value="ACETYLTRANSFERASE"/>
    <property type="match status" value="1"/>
</dbReference>
<name>A0A4Q2IVE1_9SPHN</name>
<keyword evidence="2" id="KW-0808">Transferase</keyword>
<dbReference type="OrthoDB" id="9796461at2"/>
<feature type="domain" description="Acyltransferase 3" evidence="1">
    <location>
        <begin position="8"/>
        <end position="326"/>
    </location>
</feature>
<comment type="caution">
    <text evidence="2">The sequence shown here is derived from an EMBL/GenBank/DDBJ whole genome shotgun (WGS) entry which is preliminary data.</text>
</comment>
<keyword evidence="3" id="KW-1185">Reference proteome</keyword>
<dbReference type="RefSeq" id="WP_129340455.1">
    <property type="nucleotide sequence ID" value="NZ_JACIDD010000005.1"/>
</dbReference>
<sequence>MSTMKYRADIDGMRAIAVTSVILAHAGVTAVSGGFLGVDIFFVISGYLITTILRRDMADSHYTLLGFYERRARRIMPALMLVLACCMPFALWLMLPDFLQNFGQSVVATLLFCNNLLLAKTSGYWELESGFKPLLHTWSLGVEEQFYLVFPLFLVAIWRLNARQQLAAILLLGAVSFAVSEHGWRTYPAASFYLPTSRAWELMAGCAASYAPRRERVADNAVSLVSLLMLVMPMFILDEHTPSPSIYAAVPVIGAVGVLLFSRPGTIAFRLLSLRPIVFIGLTSYSAYLWHQPLFAFARVASLTPPGAAELAGLVLLTFLLATLTWRFVETPFRSARMMSLRLFAPIVGLATAALIACGLLFHVAEGFPRWTYPNISGAGDVYIDYNERIRKYDTSVFPADGRPNIVLIGNSFARDFGNVLAEAGILDRVNFAYIYSSPDLAKSPLPAGKAGLLRSASLVIVALSDPEPDRAAALIADNAQVLAPLTKAPPVYIGSKNFGYNINPFGRVSMAERPHAFAAFPAEQQAVNEQLQRTLPPADYLNLLHLLGPDGRKLRFYDDRGNPMTPDRRHLTRFGAAFLAERLHDEQPPAWRRIVAVAGQSGGDAPRH</sequence>
<keyword evidence="2" id="KW-0012">Acyltransferase</keyword>
<evidence type="ECO:0000259" key="1">
    <source>
        <dbReference type="Pfam" id="PF01757"/>
    </source>
</evidence>
<organism evidence="2 3">
    <name type="scientific">Sphingomonas desiccabilis</name>
    <dbReference type="NCBI Taxonomy" id="429134"/>
    <lineage>
        <taxon>Bacteria</taxon>
        <taxon>Pseudomonadati</taxon>
        <taxon>Pseudomonadota</taxon>
        <taxon>Alphaproteobacteria</taxon>
        <taxon>Sphingomonadales</taxon>
        <taxon>Sphingomonadaceae</taxon>
        <taxon>Sphingomonas</taxon>
    </lineage>
</organism>
<dbReference type="InterPro" id="IPR050879">
    <property type="entry name" value="Acyltransferase_3"/>
</dbReference>
<dbReference type="Proteomes" id="UP000292347">
    <property type="component" value="Unassembled WGS sequence"/>
</dbReference>
<dbReference type="GO" id="GO:0016020">
    <property type="term" value="C:membrane"/>
    <property type="evidence" value="ECO:0007669"/>
    <property type="project" value="TreeGrafter"/>
</dbReference>
<proteinExistence type="predicted"/>
<gene>
    <name evidence="2" type="ORF">EO081_03070</name>
</gene>
<dbReference type="Pfam" id="PF01757">
    <property type="entry name" value="Acyl_transf_3"/>
    <property type="match status" value="1"/>
</dbReference>
<protein>
    <submittedName>
        <fullName evidence="2">Acyltransferase</fullName>
    </submittedName>
</protein>
<reference evidence="2 3" key="1">
    <citation type="submission" date="2019-01" db="EMBL/GenBank/DDBJ databases">
        <title>Sphingomonas mucosissima sp. nov. and Sphingomonas desiccabilis sp. nov., from biological soil crusts in the Colorado Plateau, USA.</title>
        <authorList>
            <person name="Zhu D."/>
        </authorList>
    </citation>
    <scope>NUCLEOTIDE SEQUENCE [LARGE SCALE GENOMIC DNA]</scope>
    <source>
        <strain evidence="2 3">CP1D</strain>
    </source>
</reference>
<dbReference type="InterPro" id="IPR002656">
    <property type="entry name" value="Acyl_transf_3_dom"/>
</dbReference>
<accession>A0A4Q2IVE1</accession>
<dbReference type="EMBL" id="SDPT01000001">
    <property type="protein sequence ID" value="RXZ34669.1"/>
    <property type="molecule type" value="Genomic_DNA"/>
</dbReference>
<evidence type="ECO:0000313" key="2">
    <source>
        <dbReference type="EMBL" id="RXZ34669.1"/>
    </source>
</evidence>
<dbReference type="GO" id="GO:0009103">
    <property type="term" value="P:lipopolysaccharide biosynthetic process"/>
    <property type="evidence" value="ECO:0007669"/>
    <property type="project" value="TreeGrafter"/>
</dbReference>
<dbReference type="PANTHER" id="PTHR23028:SF53">
    <property type="entry name" value="ACYL_TRANSF_3 DOMAIN-CONTAINING PROTEIN"/>
    <property type="match status" value="1"/>
</dbReference>